<evidence type="ECO:0000256" key="1">
    <source>
        <dbReference type="SAM" id="Coils"/>
    </source>
</evidence>
<dbReference type="InterPro" id="IPR036034">
    <property type="entry name" value="PDZ_sf"/>
</dbReference>
<feature type="region of interest" description="Disordered" evidence="2">
    <location>
        <begin position="695"/>
        <end position="776"/>
    </location>
</feature>
<evidence type="ECO:0000313" key="3">
    <source>
        <dbReference type="EMBL" id="CCC94508.1"/>
    </source>
</evidence>
<accession>G0UYP1</accession>
<dbReference type="VEuPathDB" id="TriTrypDB:TcIL3000_10_12900"/>
<feature type="coiled-coil region" evidence="1">
    <location>
        <begin position="315"/>
        <end position="349"/>
    </location>
</feature>
<sequence length="955" mass="109052">MRLLRTLDAEHVKLRSKKYAAESKQDVYSRVLRRHTDINNVGQPDFIKKEWSGAINSLQNAHVHFFLSNMFRRWIDWVSRRVSRRQCMRRVRHLTAANQECLLSRYFRCWQGHRMKKKNLRGVLQLRLLEERVSFVGIGSPSAAVSQSLACKAGTALAEAQRRSLLQRYYKPWFYRVTRLRRNLTCSVAFNRLLLSYDTRLADTTFMFHSLTATNSRSQRHSRALWLLEQRMAVSHRQLQRCFFRKWLSFLRDQRDSNQTFHLVESLTSVLVDEVMLRARVYFRWYRFAMFEVKLRRFDEERATLQREWIVVQNAVESKETLPELQLEEEQLEVEIAQLAFERDEIESQNTLLRADIVHLQMNKSIERVLVGYTDPEDNAKVATRRTSSVPHNRRLHSASREYFSSPREDDSYAEAALLWQLSAVLRALKGTVLRCKRHSNIITSAYERVVRLPICEKAAESRDWSSSISYSSLGGDSSAVHGISGASLADTRNSSERRRSLVSLTHTTYLAEEFDRVVMRLQVLVTEAAKQASVDLDESINQAIAPFLKQAMEVANTECLPLQWLNFVPHTVRMEILPLLVELIVMYDSFKAHSDAEVEGVGKTISTRGTVKVVPLPLRSLCRMQTATWLVRHCVVVLEFMAPGTRDSHINMWILADSVKELVAVEKQGFTPGPPLGKSAKNNESTSDWKEMASFMSDTSVQTTKSSTREKRKQRSGCILNQSQSALGTQHGTAQSTPRTVAEGVQSFHSTPRKATPTLPHRKYMSTYSNPQSPKKPRILERITREQPAQPQRRCVATLSNLQSPKKHKIFEGSSTTDQVHPAPQRSNSVPLRQPNLIPAARSMISTPLTRPYLGFRVSVGYDENKRTTLSIQEVAHSYISSTCETEQIGPAYQAGLRVGDQLVRFAGYTVTDLAAFNTVVARHVRPSISIPVVFSRNGIVMSATIVVGEKNRE</sequence>
<proteinExistence type="predicted"/>
<dbReference type="AlphaFoldDB" id="G0UYP1"/>
<keyword evidence="1" id="KW-0175">Coiled coil</keyword>
<dbReference type="Gene3D" id="2.30.42.10">
    <property type="match status" value="1"/>
</dbReference>
<dbReference type="SUPFAM" id="SSF50156">
    <property type="entry name" value="PDZ domain-like"/>
    <property type="match status" value="1"/>
</dbReference>
<feature type="region of interest" description="Disordered" evidence="2">
    <location>
        <begin position="814"/>
        <end position="833"/>
    </location>
</feature>
<feature type="compositionally biased region" description="Polar residues" evidence="2">
    <location>
        <begin position="720"/>
        <end position="740"/>
    </location>
</feature>
<dbReference type="EMBL" id="HE575323">
    <property type="protein sequence ID" value="CCC94508.1"/>
    <property type="molecule type" value="Genomic_DNA"/>
</dbReference>
<reference evidence="3" key="1">
    <citation type="journal article" date="2012" name="Proc. Natl. Acad. Sci. U.S.A.">
        <title>Antigenic diversity is generated by distinct evolutionary mechanisms in African trypanosome species.</title>
        <authorList>
            <person name="Jackson A.P."/>
            <person name="Berry A."/>
            <person name="Aslett M."/>
            <person name="Allison H.C."/>
            <person name="Burton P."/>
            <person name="Vavrova-Anderson J."/>
            <person name="Brown R."/>
            <person name="Browne H."/>
            <person name="Corton N."/>
            <person name="Hauser H."/>
            <person name="Gamble J."/>
            <person name="Gilderthorp R."/>
            <person name="Marcello L."/>
            <person name="McQuillan J."/>
            <person name="Otto T.D."/>
            <person name="Quail M.A."/>
            <person name="Sanders M.J."/>
            <person name="van Tonder A."/>
            <person name="Ginger M.L."/>
            <person name="Field M.C."/>
            <person name="Barry J.D."/>
            <person name="Hertz-Fowler C."/>
            <person name="Berriman M."/>
        </authorList>
    </citation>
    <scope>NUCLEOTIDE SEQUENCE</scope>
    <source>
        <strain evidence="3">IL3000</strain>
    </source>
</reference>
<protein>
    <recommendedName>
        <fullName evidence="4">PDZ domain-containing protein</fullName>
    </recommendedName>
</protein>
<feature type="compositionally biased region" description="Polar residues" evidence="2">
    <location>
        <begin position="697"/>
        <end position="707"/>
    </location>
</feature>
<feature type="compositionally biased region" description="Polar residues" evidence="2">
    <location>
        <begin position="814"/>
        <end position="832"/>
    </location>
</feature>
<gene>
    <name evidence="3" type="ORF">TCIL3000_10_12900</name>
</gene>
<organism evidence="3">
    <name type="scientific">Trypanosoma congolense (strain IL3000)</name>
    <dbReference type="NCBI Taxonomy" id="1068625"/>
    <lineage>
        <taxon>Eukaryota</taxon>
        <taxon>Discoba</taxon>
        <taxon>Euglenozoa</taxon>
        <taxon>Kinetoplastea</taxon>
        <taxon>Metakinetoplastina</taxon>
        <taxon>Trypanosomatida</taxon>
        <taxon>Trypanosomatidae</taxon>
        <taxon>Trypanosoma</taxon>
        <taxon>Nannomonas</taxon>
    </lineage>
</organism>
<evidence type="ECO:0000256" key="2">
    <source>
        <dbReference type="SAM" id="MobiDB-lite"/>
    </source>
</evidence>
<name>G0UYP1_TRYCI</name>
<evidence type="ECO:0008006" key="4">
    <source>
        <dbReference type="Google" id="ProtNLM"/>
    </source>
</evidence>